<dbReference type="SUPFAM" id="SSF52540">
    <property type="entry name" value="P-loop containing nucleoside triphosphate hydrolases"/>
    <property type="match status" value="1"/>
</dbReference>
<dbReference type="Proteomes" id="UP001596001">
    <property type="component" value="Unassembled WGS sequence"/>
</dbReference>
<proteinExistence type="inferred from homology"/>
<feature type="binding site" evidence="11">
    <location>
        <position position="26"/>
    </location>
    <ligand>
        <name>Mg(2+)</name>
        <dbReference type="ChEBI" id="CHEBI:18420"/>
    </ligand>
</feature>
<dbReference type="PROSITE" id="PS01128">
    <property type="entry name" value="SHIKIMATE_KINASE"/>
    <property type="match status" value="1"/>
</dbReference>
<evidence type="ECO:0000256" key="8">
    <source>
        <dbReference type="ARBA" id="ARBA00022840"/>
    </source>
</evidence>
<comment type="similarity">
    <text evidence="2 11">Belongs to the shikimate kinase family.</text>
</comment>
<dbReference type="PANTHER" id="PTHR21087">
    <property type="entry name" value="SHIKIMATE KINASE"/>
    <property type="match status" value="1"/>
</dbReference>
<accession>A0ABV9QA89</accession>
<evidence type="ECO:0000313" key="13">
    <source>
        <dbReference type="Proteomes" id="UP001596001"/>
    </source>
</evidence>
<dbReference type="RefSeq" id="WP_382429498.1">
    <property type="nucleotide sequence ID" value="NZ_JBHSHJ010000001.1"/>
</dbReference>
<gene>
    <name evidence="11" type="primary">aroK</name>
    <name evidence="12" type="ORF">ACFO6X_01930</name>
</gene>
<keyword evidence="5 11" id="KW-0808">Transferase</keyword>
<evidence type="ECO:0000256" key="3">
    <source>
        <dbReference type="ARBA" id="ARBA00012154"/>
    </source>
</evidence>
<dbReference type="PRINTS" id="PR01100">
    <property type="entry name" value="SHIKIMTKNASE"/>
</dbReference>
<comment type="pathway">
    <text evidence="1 11">Metabolic intermediate biosynthesis; chorismate biosynthesis; chorismate from D-erythrose 4-phosphate and phosphoenolpyruvate: step 5/7.</text>
</comment>
<evidence type="ECO:0000256" key="4">
    <source>
        <dbReference type="ARBA" id="ARBA00022605"/>
    </source>
</evidence>
<keyword evidence="11" id="KW-0963">Cytoplasm</keyword>
<feature type="binding site" evidence="11">
    <location>
        <position position="91"/>
    </location>
    <ligand>
        <name>substrate</name>
    </ligand>
</feature>
<evidence type="ECO:0000256" key="6">
    <source>
        <dbReference type="ARBA" id="ARBA00022741"/>
    </source>
</evidence>
<feature type="binding site" evidence="11">
    <location>
        <position position="129"/>
    </location>
    <ligand>
        <name>ATP</name>
        <dbReference type="ChEBI" id="CHEBI:30616"/>
    </ligand>
</feature>
<comment type="caution">
    <text evidence="11">Lacks conserved residue(s) required for the propagation of feature annotation.</text>
</comment>
<evidence type="ECO:0000256" key="2">
    <source>
        <dbReference type="ARBA" id="ARBA00006997"/>
    </source>
</evidence>
<feature type="binding site" evidence="11">
    <location>
        <position position="68"/>
    </location>
    <ligand>
        <name>substrate</name>
    </ligand>
</feature>
<sequence length="201" mass="22192">MPTAPLAEAAPTHLLVLVGLPGSGKSTVGRQLARRLGVAFIDSDQVIEQRIGCSIRAFFDREGEENFRDLEESVMDELTAAPEAAVLSTGGGAVLRPANRQCLHERGTVVYLRSSPEEVFRRIRHDKTRPLLQVANPLEQLRKLYAQRDPLYRETAHYVVETGRPSVATLVNMITMQLELSGRVVPEAPALQDASFMSETD</sequence>
<organism evidence="12 13">
    <name type="scientific">Giesbergeria sinuosa</name>
    <dbReference type="NCBI Taxonomy" id="80883"/>
    <lineage>
        <taxon>Bacteria</taxon>
        <taxon>Pseudomonadati</taxon>
        <taxon>Pseudomonadota</taxon>
        <taxon>Betaproteobacteria</taxon>
        <taxon>Burkholderiales</taxon>
        <taxon>Comamonadaceae</taxon>
        <taxon>Giesbergeria</taxon>
    </lineage>
</organism>
<dbReference type="InterPro" id="IPR000623">
    <property type="entry name" value="Shikimate_kinase/TSH1"/>
</dbReference>
<dbReference type="HAMAP" id="MF_00109">
    <property type="entry name" value="Shikimate_kinase"/>
    <property type="match status" value="1"/>
</dbReference>
<comment type="caution">
    <text evidence="12">The sequence shown here is derived from an EMBL/GenBank/DDBJ whole genome shotgun (WGS) entry which is preliminary data.</text>
</comment>
<evidence type="ECO:0000313" key="12">
    <source>
        <dbReference type="EMBL" id="MFC4787754.1"/>
    </source>
</evidence>
<protein>
    <recommendedName>
        <fullName evidence="3 11">Shikimate kinase</fullName>
        <shortName evidence="11">SK</shortName>
        <ecNumber evidence="3 11">2.7.1.71</ecNumber>
    </recommendedName>
</protein>
<keyword evidence="6 11" id="KW-0547">Nucleotide-binding</keyword>
<evidence type="ECO:0000256" key="9">
    <source>
        <dbReference type="ARBA" id="ARBA00023141"/>
    </source>
</evidence>
<feature type="binding site" evidence="11">
    <location>
        <position position="148"/>
    </location>
    <ligand>
        <name>substrate</name>
    </ligand>
</feature>
<dbReference type="Pfam" id="PF01202">
    <property type="entry name" value="SKI"/>
    <property type="match status" value="1"/>
</dbReference>
<keyword evidence="11" id="KW-0479">Metal-binding</keyword>
<comment type="subcellular location">
    <subcellularLocation>
        <location evidence="11">Cytoplasm</location>
    </subcellularLocation>
</comment>
<comment type="cofactor">
    <cofactor evidence="11">
        <name>Mg(2+)</name>
        <dbReference type="ChEBI" id="CHEBI:18420"/>
    </cofactor>
    <text evidence="11">Binds 1 Mg(2+) ion per subunit.</text>
</comment>
<evidence type="ECO:0000256" key="10">
    <source>
        <dbReference type="ARBA" id="ARBA00048567"/>
    </source>
</evidence>
<dbReference type="EMBL" id="JBHSHJ010000001">
    <property type="protein sequence ID" value="MFC4787754.1"/>
    <property type="molecule type" value="Genomic_DNA"/>
</dbReference>
<dbReference type="EC" id="2.7.1.71" evidence="3 11"/>
<keyword evidence="4 11" id="KW-0028">Amino-acid biosynthesis</keyword>
<keyword evidence="13" id="KW-1185">Reference proteome</keyword>
<dbReference type="InterPro" id="IPR031322">
    <property type="entry name" value="Shikimate/glucono_kinase"/>
</dbReference>
<dbReference type="GO" id="GO:0004765">
    <property type="term" value="F:shikimate kinase activity"/>
    <property type="evidence" value="ECO:0007669"/>
    <property type="project" value="UniProtKB-EC"/>
</dbReference>
<dbReference type="InterPro" id="IPR027417">
    <property type="entry name" value="P-loop_NTPase"/>
</dbReference>
<reference evidence="13" key="1">
    <citation type="journal article" date="2019" name="Int. J. Syst. Evol. Microbiol.">
        <title>The Global Catalogue of Microorganisms (GCM) 10K type strain sequencing project: providing services to taxonomists for standard genome sequencing and annotation.</title>
        <authorList>
            <consortium name="The Broad Institute Genomics Platform"/>
            <consortium name="The Broad Institute Genome Sequencing Center for Infectious Disease"/>
            <person name="Wu L."/>
            <person name="Ma J."/>
        </authorList>
    </citation>
    <scope>NUCLEOTIDE SEQUENCE [LARGE SCALE GENOMIC DNA]</scope>
    <source>
        <strain evidence="13">CCUG 49452</strain>
    </source>
</reference>
<dbReference type="Gene3D" id="3.40.50.300">
    <property type="entry name" value="P-loop containing nucleotide triphosphate hydrolases"/>
    <property type="match status" value="1"/>
</dbReference>
<comment type="function">
    <text evidence="11">Catalyzes the specific phosphorylation of the 3-hydroxyl group of shikimic acid using ATP as a cosubstrate.</text>
</comment>
<evidence type="ECO:0000256" key="11">
    <source>
        <dbReference type="HAMAP-Rule" id="MF_00109"/>
    </source>
</evidence>
<evidence type="ECO:0000256" key="7">
    <source>
        <dbReference type="ARBA" id="ARBA00022777"/>
    </source>
</evidence>
<dbReference type="CDD" id="cd00464">
    <property type="entry name" value="SK"/>
    <property type="match status" value="1"/>
</dbReference>
<feature type="binding site" evidence="11">
    <location>
        <begin position="22"/>
        <end position="27"/>
    </location>
    <ligand>
        <name>ATP</name>
        <dbReference type="ChEBI" id="CHEBI:30616"/>
    </ligand>
</feature>
<comment type="subunit">
    <text evidence="11">Monomer.</text>
</comment>
<keyword evidence="11" id="KW-0460">Magnesium</keyword>
<dbReference type="PANTHER" id="PTHR21087:SF16">
    <property type="entry name" value="SHIKIMATE KINASE 1, CHLOROPLASTIC"/>
    <property type="match status" value="1"/>
</dbReference>
<evidence type="ECO:0000256" key="1">
    <source>
        <dbReference type="ARBA" id="ARBA00004842"/>
    </source>
</evidence>
<keyword evidence="8 11" id="KW-0067">ATP-binding</keyword>
<keyword evidence="7 11" id="KW-0418">Kinase</keyword>
<dbReference type="InterPro" id="IPR023000">
    <property type="entry name" value="Shikimate_kinase_CS"/>
</dbReference>
<feature type="binding site" evidence="11">
    <location>
        <position position="44"/>
    </location>
    <ligand>
        <name>substrate</name>
    </ligand>
</feature>
<comment type="catalytic activity">
    <reaction evidence="10 11">
        <text>shikimate + ATP = 3-phosphoshikimate + ADP + H(+)</text>
        <dbReference type="Rhea" id="RHEA:13121"/>
        <dbReference type="ChEBI" id="CHEBI:15378"/>
        <dbReference type="ChEBI" id="CHEBI:30616"/>
        <dbReference type="ChEBI" id="CHEBI:36208"/>
        <dbReference type="ChEBI" id="CHEBI:145989"/>
        <dbReference type="ChEBI" id="CHEBI:456216"/>
        <dbReference type="EC" id="2.7.1.71"/>
    </reaction>
</comment>
<name>A0ABV9QA89_9BURK</name>
<keyword evidence="9 11" id="KW-0057">Aromatic amino acid biosynthesis</keyword>
<evidence type="ECO:0000256" key="5">
    <source>
        <dbReference type="ARBA" id="ARBA00022679"/>
    </source>
</evidence>